<sequence length="167" mass="18440">MLTQAKTTPPPLDIRTFFNRLNRAVGGQMTVRITADAEDLENDEIAVVCWDNMKHFAGIQVHFNREGGVWLPVGGDGMIAELEKRIGQLQVLLDAMHDVDSQPQAPGDVYLVMAGDKCIRCSLDHDSAVNMALGYNSLERINRPIARVVLFDTLTRTMTELTEGGDA</sequence>
<dbReference type="HOGENOM" id="CLU_1591411_0_0_0"/>
<reference evidence="1 2" key="1">
    <citation type="submission" date="2006-02" db="EMBL/GenBank/DDBJ databases">
        <authorList>
            <person name="Amann R."/>
            <person name="Ferriera S."/>
            <person name="Johnson J."/>
            <person name="Kravitz S."/>
            <person name="Halpern A."/>
            <person name="Remington K."/>
            <person name="Beeson K."/>
            <person name="Tran B."/>
            <person name="Rogers Y.-H."/>
            <person name="Friedman R."/>
            <person name="Venter J.C."/>
        </authorList>
    </citation>
    <scope>NUCLEOTIDE SEQUENCE [LARGE SCALE GENOMIC DNA]</scope>
    <source>
        <strain evidence="1 2">DSM 3645</strain>
    </source>
</reference>
<evidence type="ECO:0000313" key="2">
    <source>
        <dbReference type="Proteomes" id="UP000004358"/>
    </source>
</evidence>
<organism evidence="1 2">
    <name type="scientific">Blastopirellula marina DSM 3645</name>
    <dbReference type="NCBI Taxonomy" id="314230"/>
    <lineage>
        <taxon>Bacteria</taxon>
        <taxon>Pseudomonadati</taxon>
        <taxon>Planctomycetota</taxon>
        <taxon>Planctomycetia</taxon>
        <taxon>Pirellulales</taxon>
        <taxon>Pirellulaceae</taxon>
        <taxon>Blastopirellula</taxon>
    </lineage>
</organism>
<name>A3ZUX6_9BACT</name>
<comment type="caution">
    <text evidence="1">The sequence shown here is derived from an EMBL/GenBank/DDBJ whole genome shotgun (WGS) entry which is preliminary data.</text>
</comment>
<accession>A3ZUX6</accession>
<dbReference type="AlphaFoldDB" id="A3ZUX6"/>
<dbReference type="EMBL" id="AANZ01000013">
    <property type="protein sequence ID" value="EAQ79712.1"/>
    <property type="molecule type" value="Genomic_DNA"/>
</dbReference>
<gene>
    <name evidence="1" type="ORF">DSM3645_24425</name>
</gene>
<dbReference type="Proteomes" id="UP000004358">
    <property type="component" value="Unassembled WGS sequence"/>
</dbReference>
<dbReference type="RefSeq" id="WP_002652782.1">
    <property type="nucleotide sequence ID" value="NZ_CH672376.1"/>
</dbReference>
<protein>
    <submittedName>
        <fullName evidence="1">Uncharacterized protein</fullName>
    </submittedName>
</protein>
<evidence type="ECO:0000313" key="1">
    <source>
        <dbReference type="EMBL" id="EAQ79712.1"/>
    </source>
</evidence>
<dbReference type="STRING" id="314230.DSM3645_24425"/>
<proteinExistence type="predicted"/>